<dbReference type="RefSeq" id="WP_094993562.1">
    <property type="nucleotide sequence ID" value="NZ_NQKI01000015.1"/>
</dbReference>
<dbReference type="InterPro" id="IPR022385">
    <property type="entry name" value="Rhs_assc_core"/>
</dbReference>
<dbReference type="AlphaFoldDB" id="A0A266NAA4"/>
<dbReference type="InterPro" id="IPR050708">
    <property type="entry name" value="T6SS_VgrG/RHS"/>
</dbReference>
<accession>A0A266NAA4</accession>
<sequence>MPQRLHHHTPTLGAQDPRGLTVREVAYHRRSPEQTAEARITRQVYSATGFLHEQWDPRLYERRQRVPTTEPNQRTQFTLSGRVLRTDNVDSGHCITWRGAGNLILDTWDASGIRHSHEYDDLMRLKAVFEQGPNPGPRRCTERFSYAGANAGDAALNRCGRVWQHEDPSGVLTFERYDINANVVAQARRFIEGLSQAPMHAPPPALPHAALEALPYMTQWQYGALGQLLAQHDAKGNVQLPRYGIDGSLSSMAIRFNQGQQRLLLQERRYTASGNVETEQAGNGVRSTWTYDPMDERLLRCKTQRSRHPRTVLQDLTYTYDRAGLIVSVNDGAQPVEWSDNTHIEASSHYAYDTLYQLIEATGREHARHTGGATLPPQEDFAQGSAQRRRGYHQHYRYDASGNLISLRHTPTQGSGYTRHLNLSNTSNHGVAQVTGVVKRPGRGRGFDHKGNQLALERGQSLHWNARDQLLGVTHIVRVDADNDDEIYRYDGNGQRVYKARRSRAHNAVHLSEVRYLPGLEIRRDTATGEWLNVLVVNNAFINVRILQWEQGRPTGMQDGQVRYSLADYQGNHTLELDQDQRLLSQEHYYPYGGTAWWATHTAIEATYKTVRFSGKERDASGLYAFGLRYYAPWLMRWISADPAGDVDGLNRYAFARGNPINRVDADGLQSNPVEAPKARFATLRGITTHMANRVRSRVQLAGSAAIRDALATYISNALSAGLDVALFEGRQPTAALNTALRNTVAALDALAMMHMSSGLLGNIWRWSPLIGFAVAAAADRGFMMQGLTEGSETELEWDPVARMRLGGHIRAFSREIVQQVLRGLGDTASWGQTPLTARVPRTLLASAAYAVATVPNAMYAAHVPGPITPNIGPLIEAYDAAAGTLLRSGHRTVRHDVHQQTLQLPPAMDTLHGGISRMFNQTWTYWVGVGIEAVAGAVTGASPAAQSARARTWVSVARGVVSALTEVRGLLLQTARAGFGNIGRLWRPSAA</sequence>
<dbReference type="Proteomes" id="UP000215788">
    <property type="component" value="Unassembled WGS sequence"/>
</dbReference>
<gene>
    <name evidence="1" type="ORF">CJF39_11610</name>
</gene>
<comment type="caution">
    <text evidence="1">The sequence shown here is derived from an EMBL/GenBank/DDBJ whole genome shotgun (WGS) entry which is preliminary data.</text>
</comment>
<dbReference type="OrthoDB" id="7056038at2"/>
<dbReference type="NCBIfam" id="TIGR03696">
    <property type="entry name" value="Rhs_assc_core"/>
    <property type="match status" value="1"/>
</dbReference>
<dbReference type="PANTHER" id="PTHR32305:SF15">
    <property type="entry name" value="PROTEIN RHSA-RELATED"/>
    <property type="match status" value="1"/>
</dbReference>
<dbReference type="Gene3D" id="2.180.10.10">
    <property type="entry name" value="RHS repeat-associated core"/>
    <property type="match status" value="1"/>
</dbReference>
<name>A0A266NAA4_9PSED</name>
<evidence type="ECO:0000313" key="1">
    <source>
        <dbReference type="EMBL" id="OZY59363.1"/>
    </source>
</evidence>
<protein>
    <recommendedName>
        <fullName evidence="3">Toxin</fullName>
    </recommendedName>
</protein>
<evidence type="ECO:0008006" key="3">
    <source>
        <dbReference type="Google" id="ProtNLM"/>
    </source>
</evidence>
<dbReference type="EMBL" id="NQKI01000015">
    <property type="protein sequence ID" value="OZY59363.1"/>
    <property type="molecule type" value="Genomic_DNA"/>
</dbReference>
<proteinExistence type="predicted"/>
<evidence type="ECO:0000313" key="2">
    <source>
        <dbReference type="Proteomes" id="UP000215788"/>
    </source>
</evidence>
<dbReference type="PANTHER" id="PTHR32305">
    <property type="match status" value="1"/>
</dbReference>
<reference evidence="1 2" key="1">
    <citation type="submission" date="2017-08" db="EMBL/GenBank/DDBJ databases">
        <title>Genomic and metabolic characterisation of spoilage-associated Pseudomonas species.</title>
        <authorList>
            <person name="Stanborough T."/>
            <person name="Fegan N."/>
            <person name="Powell S.M."/>
            <person name="Singh T."/>
            <person name="Tamplin M.L."/>
            <person name="Chandry P.S."/>
        </authorList>
    </citation>
    <scope>NUCLEOTIDE SEQUENCE [LARGE SCALE GENOMIC DNA]</scope>
    <source>
        <strain evidence="1 2">L1802</strain>
    </source>
</reference>
<organism evidence="1 2">
    <name type="scientific">Pseudomonas lundensis</name>
    <dbReference type="NCBI Taxonomy" id="86185"/>
    <lineage>
        <taxon>Bacteria</taxon>
        <taxon>Pseudomonadati</taxon>
        <taxon>Pseudomonadota</taxon>
        <taxon>Gammaproteobacteria</taxon>
        <taxon>Pseudomonadales</taxon>
        <taxon>Pseudomonadaceae</taxon>
        <taxon>Pseudomonas</taxon>
    </lineage>
</organism>